<keyword evidence="10" id="KW-1185">Reference proteome</keyword>
<evidence type="ECO:0000256" key="3">
    <source>
        <dbReference type="ARBA" id="ARBA00012925"/>
    </source>
</evidence>
<dbReference type="EMBL" id="CP042910">
    <property type="protein sequence ID" value="QEG17995.1"/>
    <property type="molecule type" value="Genomic_DNA"/>
</dbReference>
<dbReference type="PANTHER" id="PTHR11002">
    <property type="entry name" value="CARBONIC ANHYDRASE"/>
    <property type="match status" value="1"/>
</dbReference>
<evidence type="ECO:0000256" key="1">
    <source>
        <dbReference type="ARBA" id="ARBA00001947"/>
    </source>
</evidence>
<comment type="similarity">
    <text evidence="2 8">Belongs to the beta-class carbonic anhydrase family.</text>
</comment>
<evidence type="ECO:0000256" key="7">
    <source>
        <dbReference type="ARBA" id="ARBA00048348"/>
    </source>
</evidence>
<dbReference type="PROSITE" id="PS00705">
    <property type="entry name" value="PROK_CO2_ANHYDRASE_2"/>
    <property type="match status" value="1"/>
</dbReference>
<name>A0ABX5YQJ5_9PLAN</name>
<dbReference type="SMART" id="SM00947">
    <property type="entry name" value="Pro_CA"/>
    <property type="match status" value="1"/>
</dbReference>
<accession>A0ABX5YQJ5</accession>
<dbReference type="GeneID" id="98648372"/>
<keyword evidence="6 8" id="KW-0456">Lyase</keyword>
<dbReference type="PANTHER" id="PTHR11002:SF76">
    <property type="entry name" value="CARBONIC ANHYDRASE"/>
    <property type="match status" value="1"/>
</dbReference>
<dbReference type="PROSITE" id="PS00704">
    <property type="entry name" value="PROK_CO2_ANHYDRASE_1"/>
    <property type="match status" value="1"/>
</dbReference>
<dbReference type="RefSeq" id="WP_002646315.1">
    <property type="nucleotide sequence ID" value="NZ_CP036353.1"/>
</dbReference>
<reference evidence="9 10" key="1">
    <citation type="submission" date="2019-08" db="EMBL/GenBank/DDBJ databases">
        <title>Deep-cultivation of Planctomycetes and their phenomic and genomic characterization uncovers novel biology.</title>
        <authorList>
            <person name="Wiegand S."/>
            <person name="Jogler M."/>
            <person name="Boedeker C."/>
            <person name="Pinto D."/>
            <person name="Vollmers J."/>
            <person name="Rivas-Marin E."/>
            <person name="Kohn T."/>
            <person name="Peeters S.H."/>
            <person name="Heuer A."/>
            <person name="Rast P."/>
            <person name="Oberbeckmann S."/>
            <person name="Bunk B."/>
            <person name="Jeske O."/>
            <person name="Meyerdierks A."/>
            <person name="Storesund J.E."/>
            <person name="Kallscheuer N."/>
            <person name="Luecker S."/>
            <person name="Lage O.M."/>
            <person name="Pohl T."/>
            <person name="Merkel B.J."/>
            <person name="Hornburger P."/>
            <person name="Mueller R.-W."/>
            <person name="Bruemmer F."/>
            <person name="Labrenz M."/>
            <person name="Spormann A.M."/>
            <person name="Op den Camp H."/>
            <person name="Overmann J."/>
            <person name="Amann R."/>
            <person name="Jetten M.S.M."/>
            <person name="Mascher T."/>
            <person name="Medema M.H."/>
            <person name="Devos D.P."/>
            <person name="Kaster A.-K."/>
            <person name="Ovreas L."/>
            <person name="Rohde M."/>
            <person name="Galperin M.Y."/>
            <person name="Jogler C."/>
        </authorList>
    </citation>
    <scope>NUCLEOTIDE SEQUENCE [LARGE SCALE GENOMIC DNA]</scope>
    <source>
        <strain evidence="9 10">DSM 8797</strain>
    </source>
</reference>
<gene>
    <name evidence="9" type="primary">icfA</name>
    <name evidence="9" type="ORF">GmarT_38800</name>
</gene>
<dbReference type="InterPro" id="IPR036874">
    <property type="entry name" value="Carbonic_anhydrase_sf"/>
</dbReference>
<dbReference type="Pfam" id="PF00484">
    <property type="entry name" value="Pro_CA"/>
    <property type="match status" value="1"/>
</dbReference>
<dbReference type="CDD" id="cd00884">
    <property type="entry name" value="beta_CA_cladeB"/>
    <property type="match status" value="1"/>
</dbReference>
<proteinExistence type="inferred from homology"/>
<evidence type="ECO:0000313" key="10">
    <source>
        <dbReference type="Proteomes" id="UP000322887"/>
    </source>
</evidence>
<dbReference type="InterPro" id="IPR045066">
    <property type="entry name" value="Beta_CA_cladeB"/>
</dbReference>
<dbReference type="Proteomes" id="UP000322887">
    <property type="component" value="Chromosome"/>
</dbReference>
<sequence length="223" mass="24880">MQKLVDGIHEFQRNYFSQEQKLFETLVDGQNPLALFITCSDSRINPNHLTQTKPGELFIQRTAGNIVPPYGAVFGGEAATIEYAVSALKVKDIIVCGHSHCGAMGGLLDPALLEKMPAVKSYLQHAESTRRIVDENYSHLTDPQKRLVLTVQENVLVQIENLKTHPSVAAAVSRGELKLHGWVYKFETGEVYNYNPDEGQFLPIQDEEVVLSQPEVNRTLPPI</sequence>
<dbReference type="GO" id="GO:0004089">
    <property type="term" value="F:carbonate dehydratase activity"/>
    <property type="evidence" value="ECO:0007669"/>
    <property type="project" value="UniProtKB-EC"/>
</dbReference>
<dbReference type="SUPFAM" id="SSF53056">
    <property type="entry name" value="beta-carbonic anhydrase, cab"/>
    <property type="match status" value="1"/>
</dbReference>
<comment type="cofactor">
    <cofactor evidence="1">
        <name>Zn(2+)</name>
        <dbReference type="ChEBI" id="CHEBI:29105"/>
    </cofactor>
</comment>
<keyword evidence="5 8" id="KW-0862">Zinc</keyword>
<comment type="function">
    <text evidence="8">Reversible hydration of carbon dioxide.</text>
</comment>
<dbReference type="Gene3D" id="3.40.1050.10">
    <property type="entry name" value="Carbonic anhydrase"/>
    <property type="match status" value="1"/>
</dbReference>
<protein>
    <recommendedName>
        <fullName evidence="3 8">Carbonic anhydrase</fullName>
        <ecNumber evidence="3 8">4.2.1.1</ecNumber>
    </recommendedName>
    <alternativeName>
        <fullName evidence="8">Carbonate dehydratase</fullName>
    </alternativeName>
</protein>
<evidence type="ECO:0000256" key="8">
    <source>
        <dbReference type="RuleBase" id="RU003956"/>
    </source>
</evidence>
<dbReference type="InterPro" id="IPR015892">
    <property type="entry name" value="Carbonic_anhydrase_CS"/>
</dbReference>
<evidence type="ECO:0000256" key="2">
    <source>
        <dbReference type="ARBA" id="ARBA00006217"/>
    </source>
</evidence>
<evidence type="ECO:0000313" key="9">
    <source>
        <dbReference type="EMBL" id="QEG17995.1"/>
    </source>
</evidence>
<dbReference type="EC" id="4.2.1.1" evidence="3 8"/>
<evidence type="ECO:0000256" key="6">
    <source>
        <dbReference type="ARBA" id="ARBA00023239"/>
    </source>
</evidence>
<evidence type="ECO:0000256" key="4">
    <source>
        <dbReference type="ARBA" id="ARBA00022723"/>
    </source>
</evidence>
<keyword evidence="4" id="KW-0479">Metal-binding</keyword>
<dbReference type="InterPro" id="IPR001765">
    <property type="entry name" value="Carbonic_anhydrase"/>
</dbReference>
<organism evidence="9 10">
    <name type="scientific">Gimesia maris</name>
    <dbReference type="NCBI Taxonomy" id="122"/>
    <lineage>
        <taxon>Bacteria</taxon>
        <taxon>Pseudomonadati</taxon>
        <taxon>Planctomycetota</taxon>
        <taxon>Planctomycetia</taxon>
        <taxon>Planctomycetales</taxon>
        <taxon>Planctomycetaceae</taxon>
        <taxon>Gimesia</taxon>
    </lineage>
</organism>
<comment type="catalytic activity">
    <reaction evidence="7 8">
        <text>hydrogencarbonate + H(+) = CO2 + H2O</text>
        <dbReference type="Rhea" id="RHEA:10748"/>
        <dbReference type="ChEBI" id="CHEBI:15377"/>
        <dbReference type="ChEBI" id="CHEBI:15378"/>
        <dbReference type="ChEBI" id="CHEBI:16526"/>
        <dbReference type="ChEBI" id="CHEBI:17544"/>
        <dbReference type="EC" id="4.2.1.1"/>
    </reaction>
</comment>
<evidence type="ECO:0000256" key="5">
    <source>
        <dbReference type="ARBA" id="ARBA00022833"/>
    </source>
</evidence>